<dbReference type="EMBL" id="QGKX02001521">
    <property type="protein sequence ID" value="KAF3506031.1"/>
    <property type="molecule type" value="Genomic_DNA"/>
</dbReference>
<sequence>MYMSRDSHLVVPKHQRPLIWTEEAAGFHRRVKRIHYPVKIVVPCAVFEAESPITPDITSKDTDRIPSNDTNKPSSIDATTSPSIDTGSVSEQKEFDVCENLFNGDTTTRSDEFGGKKRRNWKKRKRIKGDSQLSFIPRFSDGVRKSRVRSRCFSKPFEKLRALFIAEMIDKGKESTEEAFTQE</sequence>
<organism evidence="2 3">
    <name type="scientific">Brassica cretica</name>
    <name type="common">Mustard</name>
    <dbReference type="NCBI Taxonomy" id="69181"/>
    <lineage>
        <taxon>Eukaryota</taxon>
        <taxon>Viridiplantae</taxon>
        <taxon>Streptophyta</taxon>
        <taxon>Embryophyta</taxon>
        <taxon>Tracheophyta</taxon>
        <taxon>Spermatophyta</taxon>
        <taxon>Magnoliopsida</taxon>
        <taxon>eudicotyledons</taxon>
        <taxon>Gunneridae</taxon>
        <taxon>Pentapetalae</taxon>
        <taxon>rosids</taxon>
        <taxon>malvids</taxon>
        <taxon>Brassicales</taxon>
        <taxon>Brassicaceae</taxon>
        <taxon>Brassiceae</taxon>
        <taxon>Brassica</taxon>
    </lineage>
</organism>
<dbReference type="AlphaFoldDB" id="A0A8S9NVE8"/>
<name>A0A8S9NVE8_BRACR</name>
<dbReference type="Proteomes" id="UP000712600">
    <property type="component" value="Unassembled WGS sequence"/>
</dbReference>
<protein>
    <submittedName>
        <fullName evidence="2">Uncharacterized protein</fullName>
    </submittedName>
</protein>
<accession>A0A8S9NVE8</accession>
<feature type="region of interest" description="Disordered" evidence="1">
    <location>
        <begin position="55"/>
        <end position="91"/>
    </location>
</feature>
<gene>
    <name evidence="2" type="ORF">F2Q69_00006789</name>
</gene>
<comment type="caution">
    <text evidence="2">The sequence shown here is derived from an EMBL/GenBank/DDBJ whole genome shotgun (WGS) entry which is preliminary data.</text>
</comment>
<feature type="compositionally biased region" description="Polar residues" evidence="1">
    <location>
        <begin position="67"/>
        <end position="90"/>
    </location>
</feature>
<evidence type="ECO:0000313" key="2">
    <source>
        <dbReference type="EMBL" id="KAF3506031.1"/>
    </source>
</evidence>
<proteinExistence type="predicted"/>
<reference evidence="2" key="1">
    <citation type="submission" date="2019-12" db="EMBL/GenBank/DDBJ databases">
        <title>Genome sequencing and annotation of Brassica cretica.</title>
        <authorList>
            <person name="Studholme D.J."/>
            <person name="Sarris P."/>
        </authorList>
    </citation>
    <scope>NUCLEOTIDE SEQUENCE</scope>
    <source>
        <strain evidence="2">PFS-109/04</strain>
        <tissue evidence="2">Leaf</tissue>
    </source>
</reference>
<evidence type="ECO:0000256" key="1">
    <source>
        <dbReference type="SAM" id="MobiDB-lite"/>
    </source>
</evidence>
<evidence type="ECO:0000313" key="3">
    <source>
        <dbReference type="Proteomes" id="UP000712600"/>
    </source>
</evidence>